<name>A0A4S8HXB9_9BACT</name>
<dbReference type="RefSeq" id="WP_136577116.1">
    <property type="nucleotide sequence ID" value="NZ_STFF01000002.1"/>
</dbReference>
<keyword evidence="2" id="KW-1185">Reference proteome</keyword>
<accession>A0A4S8HXB9</accession>
<sequence length="86" mass="9863">MTIAQTIKKLTRIPGVGQSIATDLYNIGVRCIDDLKGKDPQQLYDKSNQYADCVQDRCVLYVFRCAVYFAVTPANEQDSEQLKWWN</sequence>
<dbReference type="EMBL" id="STFF01000002">
    <property type="protein sequence ID" value="THU40363.1"/>
    <property type="molecule type" value="Genomic_DNA"/>
</dbReference>
<dbReference type="Pfam" id="PF11731">
    <property type="entry name" value="Cdd1"/>
    <property type="match status" value="1"/>
</dbReference>
<evidence type="ECO:0000313" key="2">
    <source>
        <dbReference type="Proteomes" id="UP000306918"/>
    </source>
</evidence>
<dbReference type="AlphaFoldDB" id="A0A4S8HXB9"/>
<dbReference type="OrthoDB" id="9790407at2"/>
<reference evidence="1 2" key="1">
    <citation type="submission" date="2019-04" db="EMBL/GenBank/DDBJ databases">
        <title>Niastella caeni sp. nov., isolated from activated sludge.</title>
        <authorList>
            <person name="Sheng M."/>
        </authorList>
    </citation>
    <scope>NUCLEOTIDE SEQUENCE [LARGE SCALE GENOMIC DNA]</scope>
    <source>
        <strain evidence="1 2">HX-2-15</strain>
    </source>
</reference>
<dbReference type="Proteomes" id="UP000306918">
    <property type="component" value="Unassembled WGS sequence"/>
</dbReference>
<dbReference type="Gene3D" id="1.10.150.20">
    <property type="entry name" value="5' to 3' exonuclease, C-terminal subdomain"/>
    <property type="match status" value="1"/>
</dbReference>
<dbReference type="SUPFAM" id="SSF81585">
    <property type="entry name" value="PsbU/PolX domain-like"/>
    <property type="match status" value="1"/>
</dbReference>
<dbReference type="InterPro" id="IPR021725">
    <property type="entry name" value="Cdd1"/>
</dbReference>
<protein>
    <submittedName>
        <fullName evidence="1">Pathogenicity locus</fullName>
    </submittedName>
</protein>
<gene>
    <name evidence="1" type="ORF">FAM09_10880</name>
</gene>
<proteinExistence type="predicted"/>
<comment type="caution">
    <text evidence="1">The sequence shown here is derived from an EMBL/GenBank/DDBJ whole genome shotgun (WGS) entry which is preliminary data.</text>
</comment>
<evidence type="ECO:0000313" key="1">
    <source>
        <dbReference type="EMBL" id="THU40363.1"/>
    </source>
</evidence>
<organism evidence="1 2">
    <name type="scientific">Niastella caeni</name>
    <dbReference type="NCBI Taxonomy" id="2569763"/>
    <lineage>
        <taxon>Bacteria</taxon>
        <taxon>Pseudomonadati</taxon>
        <taxon>Bacteroidota</taxon>
        <taxon>Chitinophagia</taxon>
        <taxon>Chitinophagales</taxon>
        <taxon>Chitinophagaceae</taxon>
        <taxon>Niastella</taxon>
    </lineage>
</organism>